<feature type="compositionally biased region" description="Acidic residues" evidence="1">
    <location>
        <begin position="77"/>
        <end position="86"/>
    </location>
</feature>
<dbReference type="EMBL" id="CP047186">
    <property type="protein sequence ID" value="QHC54442.1"/>
    <property type="molecule type" value="Genomic_DNA"/>
</dbReference>
<dbReference type="Proteomes" id="UP000465031">
    <property type="component" value="Chromosome"/>
</dbReference>
<dbReference type="EMBL" id="LIIN01000047">
    <property type="protein sequence ID" value="KZX21262.1"/>
    <property type="molecule type" value="Genomic_DNA"/>
</dbReference>
<evidence type="ECO:0000313" key="4">
    <source>
        <dbReference type="Proteomes" id="UP000076717"/>
    </source>
</evidence>
<name>A0A166HWD7_9MICO</name>
<evidence type="ECO:0000313" key="2">
    <source>
        <dbReference type="EMBL" id="KZX21262.1"/>
    </source>
</evidence>
<organism evidence="2 4">
    <name type="scientific">Rathayibacter tanaceti</name>
    <dbReference type="NCBI Taxonomy" id="1671680"/>
    <lineage>
        <taxon>Bacteria</taxon>
        <taxon>Bacillati</taxon>
        <taxon>Actinomycetota</taxon>
        <taxon>Actinomycetes</taxon>
        <taxon>Micrococcales</taxon>
        <taxon>Microbacteriaceae</taxon>
        <taxon>Rathayibacter</taxon>
    </lineage>
</organism>
<sequence length="93" mass="10051">MSNDIRELSEGESYLAFFQGGPFDGQTENRVSTEGGYEKEVDVYAAVDGQETHLVYTAVGAKEVGEAVHVTYSIDSPDSDPIDDPEDRGGGFQ</sequence>
<evidence type="ECO:0000313" key="3">
    <source>
        <dbReference type="EMBL" id="QHC54442.1"/>
    </source>
</evidence>
<reference evidence="3" key="2">
    <citation type="submission" date="2019-12" db="EMBL/GenBank/DDBJ databases">
        <title>Complete and Draft Genome Sequences of New Strains and Members of Some Known Species of the Genus Rathayibacter isolated from Plants.</title>
        <authorList>
            <person name="Tarlachkov S.V."/>
            <person name="Starodumova I.P."/>
            <person name="Dorofeeva L.V."/>
            <person name="Prisyazhnaya N.V."/>
            <person name="Leyn S.A."/>
            <person name="Zlamal J.E."/>
            <person name="Elane M.L."/>
            <person name="Osterman A.L."/>
            <person name="Nadler S.A."/>
            <person name="Subbotin S.A."/>
            <person name="Evtushenko L.I."/>
        </authorList>
    </citation>
    <scope>NUCLEOTIDE SEQUENCE</scope>
    <source>
        <strain evidence="3">VKM Ac-2761</strain>
    </source>
</reference>
<dbReference type="KEGG" id="rte:GSU10_01370"/>
<dbReference type="PATRIC" id="fig|1671680.3.peg.1736"/>
<keyword evidence="4" id="KW-1185">Reference proteome</keyword>
<accession>A0A166HWD7</accession>
<dbReference type="AlphaFoldDB" id="A0A166HWD7"/>
<reference evidence="2 4" key="1">
    <citation type="submission" date="2015-08" db="EMBL/GenBank/DDBJ databases">
        <title>Draft Genome Sequence of Rathayibacter sp. Strain VKM Ac-2596 Isolated from Leaf Gall Induced by Plant-Parasitic Nematodes.</title>
        <authorList>
            <person name="Vasilenko O.V."/>
            <person name="Starodumova I.P."/>
            <person name="Tarlachkov S.V."/>
            <person name="Dorofeeva L.V."/>
            <person name="Evtushenko L.I."/>
        </authorList>
    </citation>
    <scope>NUCLEOTIDE SEQUENCE [LARGE SCALE GENOMIC DNA]</scope>
    <source>
        <strain evidence="2 4">VKM Ac-2596</strain>
    </source>
</reference>
<dbReference type="RefSeq" id="WP_068210605.1">
    <property type="nucleotide sequence ID" value="NZ_CP047186.1"/>
</dbReference>
<proteinExistence type="predicted"/>
<feature type="region of interest" description="Disordered" evidence="1">
    <location>
        <begin position="73"/>
        <end position="93"/>
    </location>
</feature>
<gene>
    <name evidence="2" type="ORF">ACH61_01631</name>
    <name evidence="3" type="ORF">GSU10_01370</name>
</gene>
<dbReference type="Proteomes" id="UP000076717">
    <property type="component" value="Unassembled WGS sequence"/>
</dbReference>
<protein>
    <submittedName>
        <fullName evidence="3">Oligoribonuclease</fullName>
    </submittedName>
</protein>
<evidence type="ECO:0000256" key="1">
    <source>
        <dbReference type="SAM" id="MobiDB-lite"/>
    </source>
</evidence>
<reference evidence="5" key="3">
    <citation type="submission" date="2019-12" db="EMBL/GenBank/DDBJ databases">
        <title>Complete and draft genome sequences of new strains and members of some known species of the genus Rathayibacter isolated from plants.</title>
        <authorList>
            <person name="Tarlachkov S.V."/>
            <person name="Starodumova I.P."/>
            <person name="Dorofeeva L.V."/>
            <person name="Prisyazhnaya N.V."/>
            <person name="Leyn S."/>
            <person name="Zlamal J."/>
            <person name="Elan M."/>
            <person name="Osterman A.L."/>
            <person name="Nadler S."/>
            <person name="Subbotin S.A."/>
            <person name="Evtushenko L.I."/>
        </authorList>
    </citation>
    <scope>NUCLEOTIDE SEQUENCE [LARGE SCALE GENOMIC DNA]</scope>
    <source>
        <strain evidence="5">VKM Ac-2761</strain>
    </source>
</reference>
<dbReference type="OrthoDB" id="5120845at2"/>
<evidence type="ECO:0000313" key="5">
    <source>
        <dbReference type="Proteomes" id="UP000465031"/>
    </source>
</evidence>